<dbReference type="PROSITE" id="PS50217">
    <property type="entry name" value="BZIP"/>
    <property type="match status" value="1"/>
</dbReference>
<dbReference type="PANTHER" id="PTHR45967">
    <property type="entry name" value="G-BOX-BINDING FACTOR 3-RELATED"/>
    <property type="match status" value="1"/>
</dbReference>
<dbReference type="AlphaFoldDB" id="A0A1Q3C9L7"/>
<dbReference type="Proteomes" id="UP000187406">
    <property type="component" value="Unassembled WGS sequence"/>
</dbReference>
<keyword evidence="6" id="KW-0539">Nucleus</keyword>
<keyword evidence="10" id="KW-1185">Reference proteome</keyword>
<dbReference type="SMART" id="SM00338">
    <property type="entry name" value="BRLZ"/>
    <property type="match status" value="1"/>
</dbReference>
<dbReference type="InterPro" id="IPR012900">
    <property type="entry name" value="MFMR"/>
</dbReference>
<evidence type="ECO:0000256" key="3">
    <source>
        <dbReference type="ARBA" id="ARBA00023015"/>
    </source>
</evidence>
<evidence type="ECO:0000256" key="1">
    <source>
        <dbReference type="ARBA" id="ARBA00004123"/>
    </source>
</evidence>
<evidence type="ECO:0000313" key="9">
    <source>
        <dbReference type="EMBL" id="GAV76791.1"/>
    </source>
</evidence>
<dbReference type="CDD" id="cd14702">
    <property type="entry name" value="bZIP_plant_GBF1"/>
    <property type="match status" value="1"/>
</dbReference>
<evidence type="ECO:0000256" key="5">
    <source>
        <dbReference type="ARBA" id="ARBA00023163"/>
    </source>
</evidence>
<dbReference type="PANTHER" id="PTHR45967:SF20">
    <property type="entry name" value="G-BOX-BINDING FACTOR 1"/>
    <property type="match status" value="1"/>
</dbReference>
<keyword evidence="5" id="KW-0804">Transcription</keyword>
<dbReference type="SUPFAM" id="SSF57959">
    <property type="entry name" value="Leucine zipper domain"/>
    <property type="match status" value="1"/>
</dbReference>
<feature type="region of interest" description="Disordered" evidence="7">
    <location>
        <begin position="1"/>
        <end position="41"/>
    </location>
</feature>
<feature type="compositionally biased region" description="Acidic residues" evidence="7">
    <location>
        <begin position="331"/>
        <end position="345"/>
    </location>
</feature>
<dbReference type="EMBL" id="BDDD01001527">
    <property type="protein sequence ID" value="GAV76791.1"/>
    <property type="molecule type" value="Genomic_DNA"/>
</dbReference>
<feature type="compositionally biased region" description="Low complexity" evidence="7">
    <location>
        <begin position="346"/>
        <end position="360"/>
    </location>
</feature>
<dbReference type="OrthoDB" id="1422011at2759"/>
<dbReference type="InterPro" id="IPR044827">
    <property type="entry name" value="GBF-like"/>
</dbReference>
<evidence type="ECO:0000259" key="8">
    <source>
        <dbReference type="PROSITE" id="PS50217"/>
    </source>
</evidence>
<evidence type="ECO:0000313" key="10">
    <source>
        <dbReference type="Proteomes" id="UP000187406"/>
    </source>
</evidence>
<proteinExistence type="inferred from homology"/>
<feature type="compositionally biased region" description="Basic and acidic residues" evidence="7">
    <location>
        <begin position="250"/>
        <end position="262"/>
    </location>
</feature>
<dbReference type="GO" id="GO:0005634">
    <property type="term" value="C:nucleus"/>
    <property type="evidence" value="ECO:0007669"/>
    <property type="project" value="UniProtKB-SubCell"/>
</dbReference>
<dbReference type="GO" id="GO:0003700">
    <property type="term" value="F:DNA-binding transcription factor activity"/>
    <property type="evidence" value="ECO:0007669"/>
    <property type="project" value="InterPro"/>
</dbReference>
<feature type="domain" description="BZIP" evidence="8">
    <location>
        <begin position="247"/>
        <end position="303"/>
    </location>
</feature>
<dbReference type="InterPro" id="IPR004827">
    <property type="entry name" value="bZIP"/>
</dbReference>
<feature type="region of interest" description="Disordered" evidence="7">
    <location>
        <begin position="250"/>
        <end position="269"/>
    </location>
</feature>
<comment type="caution">
    <text evidence="9">The sequence shown here is derived from an EMBL/GenBank/DDBJ whole genome shotgun (WGS) entry which is preliminary data.</text>
</comment>
<feature type="compositionally biased region" description="Polar residues" evidence="7">
    <location>
        <begin position="139"/>
        <end position="156"/>
    </location>
</feature>
<evidence type="ECO:0000256" key="2">
    <source>
        <dbReference type="ARBA" id="ARBA00007163"/>
    </source>
</evidence>
<name>A0A1Q3C9L7_CEPFO</name>
<gene>
    <name evidence="9" type="ORF">CFOL_v3_20264</name>
</gene>
<dbReference type="Gene3D" id="1.20.5.170">
    <property type="match status" value="1"/>
</dbReference>
<evidence type="ECO:0000256" key="7">
    <source>
        <dbReference type="SAM" id="MobiDB-lite"/>
    </source>
</evidence>
<protein>
    <submittedName>
        <fullName evidence="9">BZIP_1 domain-containing protein/MFMR domain-containing protein</fullName>
    </submittedName>
</protein>
<dbReference type="InterPro" id="IPR046347">
    <property type="entry name" value="bZIP_sf"/>
</dbReference>
<reference evidence="10" key="1">
    <citation type="submission" date="2016-04" db="EMBL/GenBank/DDBJ databases">
        <title>Cephalotus genome sequencing.</title>
        <authorList>
            <person name="Fukushima K."/>
            <person name="Hasebe M."/>
            <person name="Fang X."/>
        </authorList>
    </citation>
    <scope>NUCLEOTIDE SEQUENCE [LARGE SCALE GENOMIC DNA]</scope>
    <source>
        <strain evidence="10">cv. St1</strain>
    </source>
</reference>
<dbReference type="InterPro" id="IPR045314">
    <property type="entry name" value="bZIP_plant_GBF1"/>
</dbReference>
<keyword evidence="4" id="KW-0238">DNA-binding</keyword>
<dbReference type="Pfam" id="PF00170">
    <property type="entry name" value="bZIP_1"/>
    <property type="match status" value="1"/>
</dbReference>
<dbReference type="InParanoid" id="A0A1Q3C9L7"/>
<evidence type="ECO:0000256" key="6">
    <source>
        <dbReference type="ARBA" id="ARBA00023242"/>
    </source>
</evidence>
<keyword evidence="3" id="KW-0805">Transcription regulation</keyword>
<comment type="similarity">
    <text evidence="2">Belongs to the bZIP family.</text>
</comment>
<dbReference type="Pfam" id="PF07777">
    <property type="entry name" value="MFMR"/>
    <property type="match status" value="1"/>
</dbReference>
<feature type="compositionally biased region" description="Polar residues" evidence="7">
    <location>
        <begin position="27"/>
        <end position="41"/>
    </location>
</feature>
<feature type="region of interest" description="Disordered" evidence="7">
    <location>
        <begin position="322"/>
        <end position="370"/>
    </location>
</feature>
<organism evidence="9 10">
    <name type="scientific">Cephalotus follicularis</name>
    <name type="common">Albany pitcher plant</name>
    <dbReference type="NCBI Taxonomy" id="3775"/>
    <lineage>
        <taxon>Eukaryota</taxon>
        <taxon>Viridiplantae</taxon>
        <taxon>Streptophyta</taxon>
        <taxon>Embryophyta</taxon>
        <taxon>Tracheophyta</taxon>
        <taxon>Spermatophyta</taxon>
        <taxon>Magnoliopsida</taxon>
        <taxon>eudicotyledons</taxon>
        <taxon>Gunneridae</taxon>
        <taxon>Pentapetalae</taxon>
        <taxon>rosids</taxon>
        <taxon>fabids</taxon>
        <taxon>Oxalidales</taxon>
        <taxon>Cephalotaceae</taxon>
        <taxon>Cephalotus</taxon>
    </lineage>
</organism>
<sequence length="370" mass="40916">METEEFSTVAKSSKQMGAKEVRKTSKSFKPTFSIQEASTTPSQPDWFGMQAYYGSGIHPSPVHGFNGVSPPTVYPYTRGNQQNSMHPYASLLQYQAIYHQKRSYANTDAVEVATYTISEREENHPNEKGLDLVEKCKGSSKNMVLPSNRSRESGNAASGGRNDGDGASQSAVNGSEGSSDGSDEINQGLSATKKQRFNPMHINGAAGKDDVTIHHFGAHPDSMLQDPAVNMDEALGAVAQQVKDELELRKERRRQSNRESARRSKLRRKQECEKLQSAVEVLRTESSMLTNELHKLSEECGKLDYENKCIMKELNEMYGPDAISNLITAEPDSDNSESNSDEEPSPNENSSNSDQNRNSSLLQFEAGSWF</sequence>
<accession>A0A1Q3C9L7</accession>
<feature type="region of interest" description="Disordered" evidence="7">
    <location>
        <begin position="139"/>
        <end position="186"/>
    </location>
</feature>
<dbReference type="GO" id="GO:0000976">
    <property type="term" value="F:transcription cis-regulatory region binding"/>
    <property type="evidence" value="ECO:0007669"/>
    <property type="project" value="UniProtKB-ARBA"/>
</dbReference>
<evidence type="ECO:0000256" key="4">
    <source>
        <dbReference type="ARBA" id="ARBA00023125"/>
    </source>
</evidence>
<comment type="subcellular location">
    <subcellularLocation>
        <location evidence="1">Nucleus</location>
    </subcellularLocation>
</comment>